<protein>
    <submittedName>
        <fullName evidence="2">Uncharacterized protein</fullName>
    </submittedName>
</protein>
<dbReference type="Proteomes" id="UP001153069">
    <property type="component" value="Unassembled WGS sequence"/>
</dbReference>
<feature type="transmembrane region" description="Helical" evidence="1">
    <location>
        <begin position="130"/>
        <end position="148"/>
    </location>
</feature>
<feature type="transmembrane region" description="Helical" evidence="1">
    <location>
        <begin position="92"/>
        <end position="110"/>
    </location>
</feature>
<name>A0A9N8H1F5_9STRA</name>
<dbReference type="EMBL" id="CAICTM010000040">
    <property type="protein sequence ID" value="CAB9498518.1"/>
    <property type="molecule type" value="Genomic_DNA"/>
</dbReference>
<feature type="transmembrane region" description="Helical" evidence="1">
    <location>
        <begin position="215"/>
        <end position="236"/>
    </location>
</feature>
<feature type="transmembrane region" description="Helical" evidence="1">
    <location>
        <begin position="188"/>
        <end position="208"/>
    </location>
</feature>
<keyword evidence="3" id="KW-1185">Reference proteome</keyword>
<keyword evidence="1" id="KW-0472">Membrane</keyword>
<gene>
    <name evidence="2" type="ORF">SEMRO_40_G024470.1</name>
</gene>
<evidence type="ECO:0000313" key="3">
    <source>
        <dbReference type="Proteomes" id="UP001153069"/>
    </source>
</evidence>
<keyword evidence="1" id="KW-0812">Transmembrane</keyword>
<feature type="transmembrane region" description="Helical" evidence="1">
    <location>
        <begin position="160"/>
        <end position="176"/>
    </location>
</feature>
<organism evidence="2 3">
    <name type="scientific">Seminavis robusta</name>
    <dbReference type="NCBI Taxonomy" id="568900"/>
    <lineage>
        <taxon>Eukaryota</taxon>
        <taxon>Sar</taxon>
        <taxon>Stramenopiles</taxon>
        <taxon>Ochrophyta</taxon>
        <taxon>Bacillariophyta</taxon>
        <taxon>Bacillariophyceae</taxon>
        <taxon>Bacillariophycidae</taxon>
        <taxon>Naviculales</taxon>
        <taxon>Naviculaceae</taxon>
        <taxon>Seminavis</taxon>
    </lineage>
</organism>
<proteinExistence type="predicted"/>
<feature type="transmembrane region" description="Helical" evidence="1">
    <location>
        <begin position="248"/>
        <end position="270"/>
    </location>
</feature>
<reference evidence="2" key="1">
    <citation type="submission" date="2020-06" db="EMBL/GenBank/DDBJ databases">
        <authorList>
            <consortium name="Plant Systems Biology data submission"/>
        </authorList>
    </citation>
    <scope>NUCLEOTIDE SEQUENCE</scope>
    <source>
        <strain evidence="2">D6</strain>
    </source>
</reference>
<comment type="caution">
    <text evidence="2">The sequence shown here is derived from an EMBL/GenBank/DDBJ whole genome shotgun (WGS) entry which is preliminary data.</text>
</comment>
<dbReference type="OrthoDB" id="551896at2759"/>
<dbReference type="AlphaFoldDB" id="A0A9N8H1F5"/>
<evidence type="ECO:0000256" key="1">
    <source>
        <dbReference type="SAM" id="Phobius"/>
    </source>
</evidence>
<accession>A0A9N8H1F5</accession>
<keyword evidence="1" id="KW-1133">Transmembrane helix</keyword>
<sequence length="305" mass="34023">MSNIGMSGMGGTMSDEAIIAQLEADMTPEMKHWAEEVPWFYRTMPGRTGNFVGHAIPASFFLGFSVFILLLSLKRARALGQQSFSQVHIPECNPLVLGRLGIGGMIVTVIGITEEMSSAYLAFGNPLQQLAHLTLYFSFFLVCLCAFLETKGRLPPDTHRAALIMAFVSSYLMWHSHGTMKKLMADQIMHILLSYINLSNAAIVAYSMRFTDSTMAFIGGYALLVLQSFWLFTAGLYESCFNLPMHEIATYLAVESLLVFMVIVVVFAMFGPEQSMQDNPSYRGDFAPLRVRDDDPDDHELYDVS</sequence>
<feature type="transmembrane region" description="Helical" evidence="1">
    <location>
        <begin position="51"/>
        <end position="71"/>
    </location>
</feature>
<evidence type="ECO:0000313" key="2">
    <source>
        <dbReference type="EMBL" id="CAB9498518.1"/>
    </source>
</evidence>